<feature type="compositionally biased region" description="Polar residues" evidence="1">
    <location>
        <begin position="8"/>
        <end position="20"/>
    </location>
</feature>
<gene>
    <name evidence="2" type="ORF">B2J93_6338</name>
</gene>
<proteinExistence type="predicted"/>
<evidence type="ECO:0000313" key="2">
    <source>
        <dbReference type="EMBL" id="OWP00788.1"/>
    </source>
</evidence>
<evidence type="ECO:0000256" key="1">
    <source>
        <dbReference type="SAM" id="MobiDB-lite"/>
    </source>
</evidence>
<comment type="caution">
    <text evidence="2">The sequence shown here is derived from an EMBL/GenBank/DDBJ whole genome shotgun (WGS) entry which is preliminary data.</text>
</comment>
<dbReference type="InParanoid" id="A0A218YYQ2"/>
<accession>A0A218YYQ2</accession>
<keyword evidence="3" id="KW-1185">Reference proteome</keyword>
<dbReference type="Proteomes" id="UP000242519">
    <property type="component" value="Unassembled WGS sequence"/>
</dbReference>
<organism evidence="2 3">
    <name type="scientific">Diplocarpon coronariae</name>
    <dbReference type="NCBI Taxonomy" id="2795749"/>
    <lineage>
        <taxon>Eukaryota</taxon>
        <taxon>Fungi</taxon>
        <taxon>Dikarya</taxon>
        <taxon>Ascomycota</taxon>
        <taxon>Pezizomycotina</taxon>
        <taxon>Leotiomycetes</taxon>
        <taxon>Helotiales</taxon>
        <taxon>Drepanopezizaceae</taxon>
        <taxon>Diplocarpon</taxon>
    </lineage>
</organism>
<protein>
    <submittedName>
        <fullName evidence="2">Uncharacterized protein</fullName>
    </submittedName>
</protein>
<feature type="region of interest" description="Disordered" evidence="1">
    <location>
        <begin position="1"/>
        <end position="36"/>
    </location>
</feature>
<evidence type="ECO:0000313" key="3">
    <source>
        <dbReference type="Proteomes" id="UP000242519"/>
    </source>
</evidence>
<sequence>MSIPVDPLSSSAIPSANQLHPPQDPRHILHPTGSAGSWVDSGRLELRAHPGPNNAKFRLSVSRDERKCWLAHQTGVRHDENRACRQLGGRLTAARATWISPLESLERRENPQEPVFG</sequence>
<name>A0A218YYQ2_9HELO</name>
<dbReference type="AlphaFoldDB" id="A0A218YYQ2"/>
<reference evidence="2 3" key="1">
    <citation type="submission" date="2017-04" db="EMBL/GenBank/DDBJ databases">
        <title>Draft genome sequence of Marssonina coronaria NL1: causal agent of apple blotch.</title>
        <authorList>
            <person name="Cheng Q."/>
        </authorList>
    </citation>
    <scope>NUCLEOTIDE SEQUENCE [LARGE SCALE GENOMIC DNA]</scope>
    <source>
        <strain evidence="2 3">NL1</strain>
    </source>
</reference>
<dbReference type="EMBL" id="MZNU01000307">
    <property type="protein sequence ID" value="OWP00788.1"/>
    <property type="molecule type" value="Genomic_DNA"/>
</dbReference>